<evidence type="ECO:0000256" key="6">
    <source>
        <dbReference type="ARBA" id="ARBA00022692"/>
    </source>
</evidence>
<evidence type="ECO:0000256" key="5">
    <source>
        <dbReference type="ARBA" id="ARBA00022617"/>
    </source>
</evidence>
<feature type="transmembrane region" description="Helical" evidence="13">
    <location>
        <begin position="103"/>
        <end position="125"/>
    </location>
</feature>
<keyword evidence="9 12" id="KW-0408">Iron</keyword>
<keyword evidence="7 12" id="KW-0479">Metal-binding</keyword>
<evidence type="ECO:0000256" key="9">
    <source>
        <dbReference type="ARBA" id="ARBA00023004"/>
    </source>
</evidence>
<dbReference type="GO" id="GO:0006099">
    <property type="term" value="P:tricarboxylic acid cycle"/>
    <property type="evidence" value="ECO:0007669"/>
    <property type="project" value="InterPro"/>
</dbReference>
<name>A0A2K8U5I4_9GAMM</name>
<organism evidence="14 15">
    <name type="scientific">Candidatus Thiodictyon syntrophicum</name>
    <dbReference type="NCBI Taxonomy" id="1166950"/>
    <lineage>
        <taxon>Bacteria</taxon>
        <taxon>Pseudomonadati</taxon>
        <taxon>Pseudomonadota</taxon>
        <taxon>Gammaproteobacteria</taxon>
        <taxon>Chromatiales</taxon>
        <taxon>Chromatiaceae</taxon>
        <taxon>Thiodictyon</taxon>
    </lineage>
</organism>
<keyword evidence="15" id="KW-1185">Reference proteome</keyword>
<dbReference type="InterPro" id="IPR034804">
    <property type="entry name" value="SQR/QFR_C/D"/>
</dbReference>
<evidence type="ECO:0000313" key="14">
    <source>
        <dbReference type="EMBL" id="AUB80817.1"/>
    </source>
</evidence>
<comment type="cofactor">
    <cofactor evidence="12">
        <name>heme</name>
        <dbReference type="ChEBI" id="CHEBI:30413"/>
    </cofactor>
    <text evidence="12">The heme is bound between the two transmembrane subunits.</text>
</comment>
<dbReference type="SUPFAM" id="SSF81343">
    <property type="entry name" value="Fumarate reductase respiratory complex transmembrane subunits"/>
    <property type="match status" value="1"/>
</dbReference>
<keyword evidence="5 12" id="KW-0349">Heme</keyword>
<reference evidence="14 15" key="1">
    <citation type="submission" date="2017-03" db="EMBL/GenBank/DDBJ databases">
        <title>Complete genome sequence of Candidatus 'Thiodictyon syntrophicum' sp. nov. strain Cad16T, a photolithoautotroph purple sulfur bacterium isolated from an alpine meromictic lake.</title>
        <authorList>
            <person name="Luedin S.M."/>
            <person name="Pothier J.F."/>
            <person name="Danza F."/>
            <person name="Storelli N."/>
            <person name="Wittwer M."/>
            <person name="Tonolla M."/>
        </authorList>
    </citation>
    <scope>NUCLEOTIDE SEQUENCE [LARGE SCALE GENOMIC DNA]</scope>
    <source>
        <strain evidence="14 15">Cad16T</strain>
    </source>
</reference>
<comment type="subunit">
    <text evidence="11">Part of an enzyme complex containing four subunits: a flavoprotein, an iron-sulfur protein, plus two membrane-anchoring proteins, SdhC and SdhD. The complex can form homotrimers.</text>
</comment>
<evidence type="ECO:0000256" key="8">
    <source>
        <dbReference type="ARBA" id="ARBA00022989"/>
    </source>
</evidence>
<evidence type="ECO:0000256" key="7">
    <source>
        <dbReference type="ARBA" id="ARBA00022723"/>
    </source>
</evidence>
<keyword evidence="8 13" id="KW-1133">Transmembrane helix</keyword>
<gene>
    <name evidence="14" type="ORF">THSYN_07530</name>
</gene>
<dbReference type="Gene3D" id="1.20.1300.10">
    <property type="entry name" value="Fumarate reductase/succinate dehydrogenase, transmembrane subunit"/>
    <property type="match status" value="1"/>
</dbReference>
<dbReference type="RefSeq" id="WP_100918604.1">
    <property type="nucleotide sequence ID" value="NZ_CP020370.1"/>
</dbReference>
<feature type="transmembrane region" description="Helical" evidence="13">
    <location>
        <begin position="64"/>
        <end position="82"/>
    </location>
</feature>
<evidence type="ECO:0000256" key="4">
    <source>
        <dbReference type="ARBA" id="ARBA00020076"/>
    </source>
</evidence>
<evidence type="ECO:0000313" key="15">
    <source>
        <dbReference type="Proteomes" id="UP000232638"/>
    </source>
</evidence>
<dbReference type="OrthoDB" id="9799441at2"/>
<dbReference type="GO" id="GO:0046872">
    <property type="term" value="F:metal ion binding"/>
    <property type="evidence" value="ECO:0007669"/>
    <property type="project" value="UniProtKB-KW"/>
</dbReference>
<dbReference type="PIRSF" id="PIRSF000178">
    <property type="entry name" value="SDH_cyt_b560"/>
    <property type="match status" value="1"/>
</dbReference>
<sequence length="126" mass="13877">MQSTRPVFLDLWRIRLPATGYASILHRISGILMVLAIPVGAILLDRAVSGPAGFAASDAFLHHWLVRLALLALAWSILHHLFAGIRYLLLDLRIGLDRDPSRLGAWIVMVAAVAVLGLVLIWRIAQ</sequence>
<evidence type="ECO:0000256" key="13">
    <source>
        <dbReference type="SAM" id="Phobius"/>
    </source>
</evidence>
<dbReference type="EMBL" id="CP020370">
    <property type="protein sequence ID" value="AUB80817.1"/>
    <property type="molecule type" value="Genomic_DNA"/>
</dbReference>
<dbReference type="KEGG" id="tsy:THSYN_07530"/>
<keyword evidence="6 13" id="KW-0812">Transmembrane</keyword>
<comment type="function">
    <text evidence="1">Membrane-anchoring subunit of succinate dehydrogenase (SDH).</text>
</comment>
<evidence type="ECO:0000256" key="12">
    <source>
        <dbReference type="PIRSR" id="PIRSR000178-1"/>
    </source>
</evidence>
<evidence type="ECO:0000256" key="11">
    <source>
        <dbReference type="ARBA" id="ARBA00025912"/>
    </source>
</evidence>
<dbReference type="NCBIfam" id="TIGR02970">
    <property type="entry name" value="succ_dehyd_cytB"/>
    <property type="match status" value="1"/>
</dbReference>
<dbReference type="GO" id="GO:0016020">
    <property type="term" value="C:membrane"/>
    <property type="evidence" value="ECO:0007669"/>
    <property type="project" value="UniProtKB-SubCell"/>
</dbReference>
<keyword evidence="10 13" id="KW-0472">Membrane</keyword>
<evidence type="ECO:0000256" key="10">
    <source>
        <dbReference type="ARBA" id="ARBA00023136"/>
    </source>
</evidence>
<accession>A0A2K8U5I4</accession>
<dbReference type="GO" id="GO:0009055">
    <property type="term" value="F:electron transfer activity"/>
    <property type="evidence" value="ECO:0007669"/>
    <property type="project" value="InterPro"/>
</dbReference>
<evidence type="ECO:0000256" key="2">
    <source>
        <dbReference type="ARBA" id="ARBA00004370"/>
    </source>
</evidence>
<comment type="subcellular location">
    <subcellularLocation>
        <location evidence="2">Membrane</location>
    </subcellularLocation>
</comment>
<dbReference type="AlphaFoldDB" id="A0A2K8U5I4"/>
<dbReference type="CDD" id="cd03499">
    <property type="entry name" value="SQR_TypeC_SdhC"/>
    <property type="match status" value="1"/>
</dbReference>
<protein>
    <recommendedName>
        <fullName evidence="4">Succinate dehydrogenase cytochrome b556 subunit</fullName>
    </recommendedName>
</protein>
<comment type="similarity">
    <text evidence="3">Belongs to the cytochrome b560 family.</text>
</comment>
<feature type="transmembrane region" description="Helical" evidence="13">
    <location>
        <begin position="21"/>
        <end position="44"/>
    </location>
</feature>
<dbReference type="InterPro" id="IPR014314">
    <property type="entry name" value="Succ_DH_cytb556"/>
</dbReference>
<dbReference type="InterPro" id="IPR000701">
    <property type="entry name" value="SuccDH_FuR_B_TM-su"/>
</dbReference>
<dbReference type="Pfam" id="PF01127">
    <property type="entry name" value="Sdh_cyt"/>
    <property type="match status" value="1"/>
</dbReference>
<feature type="binding site" description="axial binding residue" evidence="12">
    <location>
        <position position="80"/>
    </location>
    <ligand>
        <name>heme</name>
        <dbReference type="ChEBI" id="CHEBI:30413"/>
        <note>ligand shared with second transmembrane subunit</note>
    </ligand>
    <ligandPart>
        <name>Fe</name>
        <dbReference type="ChEBI" id="CHEBI:18248"/>
    </ligandPart>
</feature>
<dbReference type="Proteomes" id="UP000232638">
    <property type="component" value="Chromosome"/>
</dbReference>
<proteinExistence type="inferred from homology"/>
<evidence type="ECO:0000256" key="1">
    <source>
        <dbReference type="ARBA" id="ARBA00004050"/>
    </source>
</evidence>
<evidence type="ECO:0000256" key="3">
    <source>
        <dbReference type="ARBA" id="ARBA00007244"/>
    </source>
</evidence>